<reference evidence="1" key="1">
    <citation type="submission" date="2025-08" db="UniProtKB">
        <authorList>
            <consortium name="Ensembl"/>
        </authorList>
    </citation>
    <scope>IDENTIFICATION</scope>
</reference>
<organism evidence="1 2">
    <name type="scientific">Sinocyclocheilus rhinocerous</name>
    <dbReference type="NCBI Taxonomy" id="307959"/>
    <lineage>
        <taxon>Eukaryota</taxon>
        <taxon>Metazoa</taxon>
        <taxon>Chordata</taxon>
        <taxon>Craniata</taxon>
        <taxon>Vertebrata</taxon>
        <taxon>Euteleostomi</taxon>
        <taxon>Actinopterygii</taxon>
        <taxon>Neopterygii</taxon>
        <taxon>Teleostei</taxon>
        <taxon>Ostariophysi</taxon>
        <taxon>Cypriniformes</taxon>
        <taxon>Cyprinidae</taxon>
        <taxon>Cyprininae</taxon>
        <taxon>Sinocyclocheilus</taxon>
    </lineage>
</organism>
<proteinExistence type="predicted"/>
<dbReference type="Ensembl" id="ENSSRHT00000088816.1">
    <property type="protein sequence ID" value="ENSSRHP00000086477.1"/>
    <property type="gene ID" value="ENSSRHG00000042790.1"/>
</dbReference>
<dbReference type="AlphaFoldDB" id="A0A673MAQ2"/>
<keyword evidence="2" id="KW-1185">Reference proteome</keyword>
<evidence type="ECO:0000313" key="2">
    <source>
        <dbReference type="Proteomes" id="UP000472270"/>
    </source>
</evidence>
<protein>
    <submittedName>
        <fullName evidence="1">Uncharacterized protein</fullName>
    </submittedName>
</protein>
<dbReference type="Proteomes" id="UP000472270">
    <property type="component" value="Unassembled WGS sequence"/>
</dbReference>
<evidence type="ECO:0000313" key="1">
    <source>
        <dbReference type="Ensembl" id="ENSSRHP00000086477.1"/>
    </source>
</evidence>
<name>A0A673MAQ2_9TELE</name>
<sequence length="98" mass="10892">VDKMGDLSDFQTGQTMGTRLAGASVALTARPFGILGTTVYTIMTAYTKHDKTSSKQKMKQSDRNKASDRMPCCMLLLWFVRTKPQINMEEIRLQGADG</sequence>
<reference evidence="1" key="2">
    <citation type="submission" date="2025-09" db="UniProtKB">
        <authorList>
            <consortium name="Ensembl"/>
        </authorList>
    </citation>
    <scope>IDENTIFICATION</scope>
</reference>
<accession>A0A673MAQ2</accession>